<dbReference type="GO" id="GO:0005524">
    <property type="term" value="F:ATP binding"/>
    <property type="evidence" value="ECO:0007669"/>
    <property type="project" value="UniProtKB-UniRule"/>
</dbReference>
<dbReference type="PIRSF" id="PIRSF006755">
    <property type="entry name" value="DTB_synth"/>
    <property type="match status" value="1"/>
</dbReference>
<evidence type="ECO:0000256" key="1">
    <source>
        <dbReference type="ARBA" id="ARBA00022756"/>
    </source>
</evidence>
<feature type="binding site" evidence="2">
    <location>
        <position position="54"/>
    </location>
    <ligand>
        <name>Mg(2+)</name>
        <dbReference type="ChEBI" id="CHEBI:18420"/>
    </ligand>
</feature>
<keyword evidence="2" id="KW-0547">Nucleotide-binding</keyword>
<comment type="subcellular location">
    <subcellularLocation>
        <location evidence="2">Cytoplasm</location>
    </subcellularLocation>
</comment>
<dbReference type="InterPro" id="IPR027417">
    <property type="entry name" value="P-loop_NTPase"/>
</dbReference>
<proteinExistence type="inferred from homology"/>
<keyword evidence="2" id="KW-0460">Magnesium</keyword>
<comment type="catalytic activity">
    <reaction evidence="2">
        <text>(7R,8S)-7,8-diammoniononanoate + CO2 + ATP = (4R,5S)-dethiobiotin + ADP + phosphate + 3 H(+)</text>
        <dbReference type="Rhea" id="RHEA:15805"/>
        <dbReference type="ChEBI" id="CHEBI:15378"/>
        <dbReference type="ChEBI" id="CHEBI:16526"/>
        <dbReference type="ChEBI" id="CHEBI:30616"/>
        <dbReference type="ChEBI" id="CHEBI:43474"/>
        <dbReference type="ChEBI" id="CHEBI:149469"/>
        <dbReference type="ChEBI" id="CHEBI:149473"/>
        <dbReference type="ChEBI" id="CHEBI:456216"/>
        <dbReference type="EC" id="6.3.3.3"/>
    </reaction>
</comment>
<dbReference type="EC" id="6.3.3.3" evidence="2"/>
<dbReference type="Proteomes" id="UP000006054">
    <property type="component" value="Chromosome"/>
</dbReference>
<evidence type="ECO:0000313" key="4">
    <source>
        <dbReference type="Proteomes" id="UP000006054"/>
    </source>
</evidence>
<keyword evidence="2" id="KW-0963">Cytoplasm</keyword>
<dbReference type="STRING" id="880071.Fleli_1938"/>
<feature type="binding site" evidence="2">
    <location>
        <begin position="100"/>
        <end position="103"/>
    </location>
    <ligand>
        <name>ATP</name>
        <dbReference type="ChEBI" id="CHEBI:30616"/>
    </ligand>
</feature>
<dbReference type="HOGENOM" id="CLU_072551_2_0_10"/>
<sequence length="216" mass="24370">MQHQYFISAIGTDSGKTLVSAILVEHLKAHYWKPIQAGLPKDTDQVKELISNKNSIFLKERFCLSAPMSPHAAAKIDKIEIKLSDFELPIESKNQNLIVEGAGGLFVPINYSKNGKADYVIDLIEDLKLPLILVCNLYLGSINHTILSLEAIKNRNENRNINLKGIILNGESNPDSEQIIEDYIIHNLNSKIILRIKQEKEITKEIVKRYASQIIL</sequence>
<dbReference type="SUPFAM" id="SSF52540">
    <property type="entry name" value="P-loop containing nucleoside triphosphate hydrolases"/>
    <property type="match status" value="1"/>
</dbReference>
<keyword evidence="2" id="KW-0479">Metal-binding</keyword>
<dbReference type="GO" id="GO:0005829">
    <property type="term" value="C:cytosol"/>
    <property type="evidence" value="ECO:0007669"/>
    <property type="project" value="TreeGrafter"/>
</dbReference>
<dbReference type="PANTHER" id="PTHR43210">
    <property type="entry name" value="DETHIOBIOTIN SYNTHETASE"/>
    <property type="match status" value="1"/>
</dbReference>
<comment type="cofactor">
    <cofactor evidence="2">
        <name>Mg(2+)</name>
        <dbReference type="ChEBI" id="CHEBI:18420"/>
    </cofactor>
</comment>
<dbReference type="Gene3D" id="3.40.50.300">
    <property type="entry name" value="P-loop containing nucleotide triphosphate hydrolases"/>
    <property type="match status" value="1"/>
</dbReference>
<comment type="caution">
    <text evidence="2">Lacks conserved residue(s) required for the propagation of feature annotation.</text>
</comment>
<dbReference type="KEGG" id="fli:Fleli_1938"/>
<dbReference type="GO" id="GO:0004141">
    <property type="term" value="F:dethiobiotin synthase activity"/>
    <property type="evidence" value="ECO:0007669"/>
    <property type="project" value="UniProtKB-UniRule"/>
</dbReference>
<keyword evidence="4" id="KW-1185">Reference proteome</keyword>
<feature type="active site" evidence="2">
    <location>
        <position position="33"/>
    </location>
</feature>
<dbReference type="UniPathway" id="UPA00078">
    <property type="reaction ID" value="UER00161"/>
</dbReference>
<feature type="binding site" evidence="2">
    <location>
        <position position="54"/>
    </location>
    <ligand>
        <name>ATP</name>
        <dbReference type="ChEBI" id="CHEBI:30616"/>
    </ligand>
</feature>
<dbReference type="RefSeq" id="WP_014797777.1">
    <property type="nucleotide sequence ID" value="NC_018018.1"/>
</dbReference>
<comment type="function">
    <text evidence="2">Catalyzes a mechanistically unusual reaction, the ATP-dependent insertion of CO2 between the N7 and N8 nitrogen atoms of 7,8-diaminopelargonic acid (DAPA, also called 7,8-diammoniononanoate) to form a ureido ring.</text>
</comment>
<dbReference type="CDD" id="cd03109">
    <property type="entry name" value="DTBS"/>
    <property type="match status" value="1"/>
</dbReference>
<organism evidence="3 4">
    <name type="scientific">Bernardetia litoralis (strain ATCC 23117 / DSM 6794 / NBRC 15988 / NCIMB 1366 / Fx l1 / Sio-4)</name>
    <name type="common">Flexibacter litoralis</name>
    <dbReference type="NCBI Taxonomy" id="880071"/>
    <lineage>
        <taxon>Bacteria</taxon>
        <taxon>Pseudomonadati</taxon>
        <taxon>Bacteroidota</taxon>
        <taxon>Cytophagia</taxon>
        <taxon>Cytophagales</taxon>
        <taxon>Bernardetiaceae</taxon>
        <taxon>Bernardetia</taxon>
    </lineage>
</organism>
<evidence type="ECO:0000256" key="2">
    <source>
        <dbReference type="HAMAP-Rule" id="MF_00336"/>
    </source>
</evidence>
<keyword evidence="1 2" id="KW-0093">Biotin biosynthesis</keyword>
<reference evidence="4" key="1">
    <citation type="submission" date="2012-06" db="EMBL/GenBank/DDBJ databases">
        <title>The complete genome of Flexibacter litoralis DSM 6794.</title>
        <authorList>
            <person name="Lucas S."/>
            <person name="Copeland A."/>
            <person name="Lapidus A."/>
            <person name="Glavina del Rio T."/>
            <person name="Dalin E."/>
            <person name="Tice H."/>
            <person name="Bruce D."/>
            <person name="Goodwin L."/>
            <person name="Pitluck S."/>
            <person name="Peters L."/>
            <person name="Ovchinnikova G."/>
            <person name="Lu M."/>
            <person name="Kyrpides N."/>
            <person name="Mavromatis K."/>
            <person name="Ivanova N."/>
            <person name="Brettin T."/>
            <person name="Detter J.C."/>
            <person name="Han C."/>
            <person name="Larimer F."/>
            <person name="Land M."/>
            <person name="Hauser L."/>
            <person name="Markowitz V."/>
            <person name="Cheng J.-F."/>
            <person name="Hugenholtz P."/>
            <person name="Woyke T."/>
            <person name="Wu D."/>
            <person name="Spring S."/>
            <person name="Lang E."/>
            <person name="Kopitz M."/>
            <person name="Brambilla E."/>
            <person name="Klenk H.-P."/>
            <person name="Eisen J.A."/>
        </authorList>
    </citation>
    <scope>NUCLEOTIDE SEQUENCE [LARGE SCALE GENOMIC DNA]</scope>
    <source>
        <strain evidence="4">ATCC 23117 / DSM 6794 / NBRC 15988 / NCIMB 1366 / Sio-4</strain>
    </source>
</reference>
<evidence type="ECO:0000313" key="3">
    <source>
        <dbReference type="EMBL" id="AFM04326.1"/>
    </source>
</evidence>
<dbReference type="OrthoDB" id="9802097at2"/>
<dbReference type="NCBIfam" id="TIGR00347">
    <property type="entry name" value="bioD"/>
    <property type="match status" value="1"/>
</dbReference>
<dbReference type="AlphaFoldDB" id="I4AK41"/>
<feature type="binding site" evidence="2">
    <location>
        <begin position="13"/>
        <end position="18"/>
    </location>
    <ligand>
        <name>ATP</name>
        <dbReference type="ChEBI" id="CHEBI:30616"/>
    </ligand>
</feature>
<dbReference type="Pfam" id="PF13500">
    <property type="entry name" value="AAA_26"/>
    <property type="match status" value="1"/>
</dbReference>
<name>I4AK41_BERLS</name>
<dbReference type="PATRIC" id="fig|880071.3.peg.1921"/>
<comment type="similarity">
    <text evidence="2">Belongs to the dethiobiotin synthetase family.</text>
</comment>
<dbReference type="GO" id="GO:0009102">
    <property type="term" value="P:biotin biosynthetic process"/>
    <property type="evidence" value="ECO:0007669"/>
    <property type="project" value="UniProtKB-UniRule"/>
</dbReference>
<dbReference type="GO" id="GO:0000287">
    <property type="term" value="F:magnesium ion binding"/>
    <property type="evidence" value="ECO:0007669"/>
    <property type="project" value="UniProtKB-UniRule"/>
</dbReference>
<dbReference type="PANTHER" id="PTHR43210:SF5">
    <property type="entry name" value="DETHIOBIOTIN SYNTHETASE"/>
    <property type="match status" value="1"/>
</dbReference>
<feature type="binding site" evidence="2">
    <location>
        <position position="17"/>
    </location>
    <ligand>
        <name>Mg(2+)</name>
        <dbReference type="ChEBI" id="CHEBI:18420"/>
    </ligand>
</feature>
<comment type="subunit">
    <text evidence="2">Homodimer.</text>
</comment>
<dbReference type="HAMAP" id="MF_00336">
    <property type="entry name" value="BioD"/>
    <property type="match status" value="1"/>
</dbReference>
<protein>
    <recommendedName>
        <fullName evidence="2">ATP-dependent dethiobiotin synthetase BioD</fullName>
        <ecNumber evidence="2">6.3.3.3</ecNumber>
    </recommendedName>
    <alternativeName>
        <fullName evidence="2">DTB synthetase</fullName>
        <shortName evidence="2">DTBS</shortName>
    </alternativeName>
    <alternativeName>
        <fullName evidence="2">Dethiobiotin synthase</fullName>
    </alternativeName>
</protein>
<accession>I4AK41</accession>
<gene>
    <name evidence="2" type="primary">bioD</name>
    <name evidence="3" type="ordered locus">Fleli_1938</name>
</gene>
<feature type="binding site" evidence="2">
    <location>
        <position position="100"/>
    </location>
    <ligand>
        <name>Mg(2+)</name>
        <dbReference type="ChEBI" id="CHEBI:18420"/>
    </ligand>
</feature>
<keyword evidence="2" id="KW-0067">ATP-binding</keyword>
<comment type="pathway">
    <text evidence="2">Cofactor biosynthesis; biotin biosynthesis; biotin from 7,8-diaminononanoate: step 1/2.</text>
</comment>
<dbReference type="InterPro" id="IPR004472">
    <property type="entry name" value="DTB_synth_BioD"/>
</dbReference>
<dbReference type="EMBL" id="CP003345">
    <property type="protein sequence ID" value="AFM04326.1"/>
    <property type="molecule type" value="Genomic_DNA"/>
</dbReference>
<dbReference type="eggNOG" id="COG0132">
    <property type="taxonomic scope" value="Bacteria"/>
</dbReference>
<keyword evidence="2" id="KW-0436">Ligase</keyword>